<evidence type="ECO:0000256" key="1">
    <source>
        <dbReference type="SAM" id="Phobius"/>
    </source>
</evidence>
<dbReference type="Gene3D" id="3.40.50.1820">
    <property type="entry name" value="alpha/beta hydrolase"/>
    <property type="match status" value="1"/>
</dbReference>
<dbReference type="SUPFAM" id="SSF53474">
    <property type="entry name" value="alpha/beta-Hydrolases"/>
    <property type="match status" value="1"/>
</dbReference>
<gene>
    <name evidence="3" type="ORF">ACFSJH_13275</name>
</gene>
<evidence type="ECO:0000313" key="3">
    <source>
        <dbReference type="EMBL" id="MFD2116694.1"/>
    </source>
</evidence>
<keyword evidence="1" id="KW-0472">Membrane</keyword>
<dbReference type="PANTHER" id="PTHR43798">
    <property type="entry name" value="MONOACYLGLYCEROL LIPASE"/>
    <property type="match status" value="1"/>
</dbReference>
<keyword evidence="3" id="KW-0378">Hydrolase</keyword>
<dbReference type="Pfam" id="PF00561">
    <property type="entry name" value="Abhydrolase_1"/>
    <property type="match status" value="1"/>
</dbReference>
<accession>A0ABW4YLZ8</accession>
<proteinExistence type="predicted"/>
<sequence>MKKNKSKKIRHTLLKIFGIVVALVGLFFAFTFVSNLILNKTDLKKIEPYGQLVPVDGKQMNVTIKGEGAETIVLIPGQGTASPTLDFELLIDELVTDYKVVVVEPFGYGWSDTTNTERTTSNIVKEIHTALEHVNVDEFILMGHSIAGIYALEYTNQYPEQVTAFIGVDTSVPHQSGMDAKLPLRTFAFAKQSGLLRFMSNFSSSPYTAFGYKEHTVEQLTLFSNKNSMNKTTLNELKLLSENFKAAQSLTFPEQLPLLLFIQQFGAGVPNWLELHEEQAKQSQYGKVIPLDGSHYLHHTKSKEIADATRQYLEQVKQQKQNNNQSQNLAQ</sequence>
<protein>
    <submittedName>
        <fullName evidence="3">Alpha/beta hydrolase</fullName>
    </submittedName>
</protein>
<keyword evidence="1" id="KW-1133">Transmembrane helix</keyword>
<feature type="domain" description="AB hydrolase-1" evidence="2">
    <location>
        <begin position="72"/>
        <end position="269"/>
    </location>
</feature>
<dbReference type="PANTHER" id="PTHR43798:SF33">
    <property type="entry name" value="HYDROLASE, PUTATIVE (AFU_ORTHOLOGUE AFUA_2G14860)-RELATED"/>
    <property type="match status" value="1"/>
</dbReference>
<dbReference type="InterPro" id="IPR000073">
    <property type="entry name" value="AB_hydrolase_1"/>
</dbReference>
<feature type="transmembrane region" description="Helical" evidence="1">
    <location>
        <begin position="12"/>
        <end position="38"/>
    </location>
</feature>
<dbReference type="RefSeq" id="WP_377773128.1">
    <property type="nucleotide sequence ID" value="NZ_JBHUHO010000031.1"/>
</dbReference>
<dbReference type="Proteomes" id="UP001597362">
    <property type="component" value="Unassembled WGS sequence"/>
</dbReference>
<name>A0ABW4YLZ8_9BACL</name>
<keyword evidence="4" id="KW-1185">Reference proteome</keyword>
<evidence type="ECO:0000259" key="2">
    <source>
        <dbReference type="Pfam" id="PF00561"/>
    </source>
</evidence>
<evidence type="ECO:0000313" key="4">
    <source>
        <dbReference type="Proteomes" id="UP001597362"/>
    </source>
</evidence>
<comment type="caution">
    <text evidence="3">The sequence shown here is derived from an EMBL/GenBank/DDBJ whole genome shotgun (WGS) entry which is preliminary data.</text>
</comment>
<organism evidence="3 4">
    <name type="scientific">Paenibacillus yanchengensis</name>
    <dbReference type="NCBI Taxonomy" id="2035833"/>
    <lineage>
        <taxon>Bacteria</taxon>
        <taxon>Bacillati</taxon>
        <taxon>Bacillota</taxon>
        <taxon>Bacilli</taxon>
        <taxon>Bacillales</taxon>
        <taxon>Paenibacillaceae</taxon>
        <taxon>Paenibacillus</taxon>
    </lineage>
</organism>
<dbReference type="EMBL" id="JBHUHO010000031">
    <property type="protein sequence ID" value="MFD2116694.1"/>
    <property type="molecule type" value="Genomic_DNA"/>
</dbReference>
<dbReference type="InterPro" id="IPR050266">
    <property type="entry name" value="AB_hydrolase_sf"/>
</dbReference>
<reference evidence="4" key="1">
    <citation type="journal article" date="2019" name="Int. J. Syst. Evol. Microbiol.">
        <title>The Global Catalogue of Microorganisms (GCM) 10K type strain sequencing project: providing services to taxonomists for standard genome sequencing and annotation.</title>
        <authorList>
            <consortium name="The Broad Institute Genomics Platform"/>
            <consortium name="The Broad Institute Genome Sequencing Center for Infectious Disease"/>
            <person name="Wu L."/>
            <person name="Ma J."/>
        </authorList>
    </citation>
    <scope>NUCLEOTIDE SEQUENCE [LARGE SCALE GENOMIC DNA]</scope>
    <source>
        <strain evidence="4">GH52</strain>
    </source>
</reference>
<dbReference type="GO" id="GO:0016787">
    <property type="term" value="F:hydrolase activity"/>
    <property type="evidence" value="ECO:0007669"/>
    <property type="project" value="UniProtKB-KW"/>
</dbReference>
<keyword evidence="1" id="KW-0812">Transmembrane</keyword>
<dbReference type="InterPro" id="IPR029058">
    <property type="entry name" value="AB_hydrolase_fold"/>
</dbReference>